<dbReference type="InterPro" id="IPR029044">
    <property type="entry name" value="Nucleotide-diphossugar_trans"/>
</dbReference>
<dbReference type="GO" id="GO:0016779">
    <property type="term" value="F:nucleotidyltransferase activity"/>
    <property type="evidence" value="ECO:0007669"/>
    <property type="project" value="UniProtKB-KW"/>
</dbReference>
<dbReference type="Proteomes" id="UP000177362">
    <property type="component" value="Unassembled WGS sequence"/>
</dbReference>
<dbReference type="CDD" id="cd04181">
    <property type="entry name" value="NTP_transferase"/>
    <property type="match status" value="1"/>
</dbReference>
<dbReference type="SUPFAM" id="SSF53448">
    <property type="entry name" value="Nucleotide-diphospho-sugar transferases"/>
    <property type="match status" value="1"/>
</dbReference>
<dbReference type="PANTHER" id="PTHR43584">
    <property type="entry name" value="NUCLEOTIDYL TRANSFERASE"/>
    <property type="match status" value="1"/>
</dbReference>
<dbReference type="Pfam" id="PF00483">
    <property type="entry name" value="NTP_transferase"/>
    <property type="match status" value="1"/>
</dbReference>
<evidence type="ECO:0000313" key="5">
    <source>
        <dbReference type="Proteomes" id="UP000177362"/>
    </source>
</evidence>
<feature type="domain" description="Nucleotidyl transferase" evidence="3">
    <location>
        <begin position="2"/>
        <end position="175"/>
    </location>
</feature>
<dbReference type="PANTHER" id="PTHR43584:SF8">
    <property type="entry name" value="N-ACETYLMURAMATE ALPHA-1-PHOSPHATE URIDYLYLTRANSFERASE"/>
    <property type="match status" value="1"/>
</dbReference>
<reference evidence="4 5" key="1">
    <citation type="journal article" date="2016" name="Nat. Commun.">
        <title>Thousands of microbial genomes shed light on interconnected biogeochemical processes in an aquifer system.</title>
        <authorList>
            <person name="Anantharaman K."/>
            <person name="Brown C.T."/>
            <person name="Hug L.A."/>
            <person name="Sharon I."/>
            <person name="Castelle C.J."/>
            <person name="Probst A.J."/>
            <person name="Thomas B.C."/>
            <person name="Singh A."/>
            <person name="Wilkins M.J."/>
            <person name="Karaoz U."/>
            <person name="Brodie E.L."/>
            <person name="Williams K.H."/>
            <person name="Hubbard S.S."/>
            <person name="Banfield J.F."/>
        </authorList>
    </citation>
    <scope>NUCLEOTIDE SEQUENCE [LARGE SCALE GENOMIC DNA]</scope>
</reference>
<sequence length="227" mass="25570">MKAVILAAGEGVRMRPLTIETPKPLLKVAGKAFIDHIFENLPQEVTEVIFVVKYRADKIKEHCGNNFHGRTIRYVEGSDKGNAYSFLNAREFFSDGERVMIIYGDELPSKQEFADCLAHDHAWLCYQVADPTKSGIATIDERGKILEVVEKPENPKSDWAATGLMVANASIFNYTPVQHRNGEYYLTSMMDQFCRDYAVMAVRGAPGRPQLTTPDDLAKLDKLYFEA</sequence>
<evidence type="ECO:0000256" key="1">
    <source>
        <dbReference type="ARBA" id="ARBA00022679"/>
    </source>
</evidence>
<dbReference type="Gene3D" id="3.90.550.10">
    <property type="entry name" value="Spore Coat Polysaccharide Biosynthesis Protein SpsA, Chain A"/>
    <property type="match status" value="1"/>
</dbReference>
<dbReference type="STRING" id="1802271.A3C11_02580"/>
<comment type="caution">
    <text evidence="4">The sequence shown here is derived from an EMBL/GenBank/DDBJ whole genome shotgun (WGS) entry which is preliminary data.</text>
</comment>
<evidence type="ECO:0000313" key="4">
    <source>
        <dbReference type="EMBL" id="OHA00729.1"/>
    </source>
</evidence>
<gene>
    <name evidence="4" type="ORF">A3C11_02580</name>
</gene>
<dbReference type="AlphaFoldDB" id="A0A1G2KQP9"/>
<keyword evidence="2" id="KW-0548">Nucleotidyltransferase</keyword>
<dbReference type="EMBL" id="MHQJ01000038">
    <property type="protein sequence ID" value="OHA00729.1"/>
    <property type="molecule type" value="Genomic_DNA"/>
</dbReference>
<keyword evidence="1" id="KW-0808">Transferase</keyword>
<protein>
    <recommendedName>
        <fullName evidence="3">Nucleotidyl transferase domain-containing protein</fullName>
    </recommendedName>
</protein>
<organism evidence="4 5">
    <name type="scientific">Candidatus Sungbacteria bacterium RIFCSPHIGHO2_02_FULL_49_12</name>
    <dbReference type="NCBI Taxonomy" id="1802271"/>
    <lineage>
        <taxon>Bacteria</taxon>
        <taxon>Candidatus Sungiibacteriota</taxon>
    </lineage>
</organism>
<proteinExistence type="predicted"/>
<accession>A0A1G2KQP9</accession>
<dbReference type="InterPro" id="IPR050065">
    <property type="entry name" value="GlmU-like"/>
</dbReference>
<evidence type="ECO:0000256" key="2">
    <source>
        <dbReference type="ARBA" id="ARBA00022695"/>
    </source>
</evidence>
<dbReference type="InterPro" id="IPR005835">
    <property type="entry name" value="NTP_transferase_dom"/>
</dbReference>
<name>A0A1G2KQP9_9BACT</name>
<evidence type="ECO:0000259" key="3">
    <source>
        <dbReference type="Pfam" id="PF00483"/>
    </source>
</evidence>